<keyword evidence="13" id="KW-0732">Signal</keyword>
<dbReference type="GO" id="GO:0009279">
    <property type="term" value="C:cell outer membrane"/>
    <property type="evidence" value="ECO:0007669"/>
    <property type="project" value="UniProtKB-SubCell"/>
</dbReference>
<comment type="subcellular location">
    <subcellularLocation>
        <location evidence="1 11">Cell outer membrane</location>
        <topology evidence="1 11">Multi-pass membrane protein</topology>
    </subcellularLocation>
</comment>
<evidence type="ECO:0000256" key="6">
    <source>
        <dbReference type="ARBA" id="ARBA00023004"/>
    </source>
</evidence>
<dbReference type="RefSeq" id="WP_179407368.1">
    <property type="nucleotide sequence ID" value="NZ_BMGF01000001.1"/>
</dbReference>
<dbReference type="Proteomes" id="UP000522081">
    <property type="component" value="Unassembled WGS sequence"/>
</dbReference>
<evidence type="ECO:0000256" key="2">
    <source>
        <dbReference type="ARBA" id="ARBA00022448"/>
    </source>
</evidence>
<dbReference type="PANTHER" id="PTHR32552">
    <property type="entry name" value="FERRICHROME IRON RECEPTOR-RELATED"/>
    <property type="match status" value="1"/>
</dbReference>
<dbReference type="InterPro" id="IPR036942">
    <property type="entry name" value="Beta-barrel_TonB_sf"/>
</dbReference>
<dbReference type="PROSITE" id="PS52016">
    <property type="entry name" value="TONB_DEPENDENT_REC_3"/>
    <property type="match status" value="1"/>
</dbReference>
<dbReference type="EMBL" id="JACBZF010000002">
    <property type="protein sequence ID" value="NYH95529.1"/>
    <property type="molecule type" value="Genomic_DNA"/>
</dbReference>
<keyword evidence="10 11" id="KW-0998">Cell outer membrane</keyword>
<evidence type="ECO:0000256" key="10">
    <source>
        <dbReference type="ARBA" id="ARBA00023237"/>
    </source>
</evidence>
<keyword evidence="9 11" id="KW-0472">Membrane</keyword>
<keyword evidence="4" id="KW-0410">Iron transport</keyword>
<keyword evidence="3 11" id="KW-1134">Transmembrane beta strand</keyword>
<evidence type="ECO:0000256" key="4">
    <source>
        <dbReference type="ARBA" id="ARBA00022496"/>
    </source>
</evidence>
<keyword evidence="8 12" id="KW-0798">TonB box</keyword>
<comment type="similarity">
    <text evidence="11 12">Belongs to the TonB-dependent receptor family.</text>
</comment>
<dbReference type="CDD" id="cd01347">
    <property type="entry name" value="ligand_gated_channel"/>
    <property type="match status" value="1"/>
</dbReference>
<dbReference type="Pfam" id="PF00593">
    <property type="entry name" value="TonB_dep_Rec_b-barrel"/>
    <property type="match status" value="1"/>
</dbReference>
<protein>
    <submittedName>
        <fullName evidence="16">Iron complex outermembrane receptor protein</fullName>
    </submittedName>
</protein>
<feature type="chain" id="PRO_5031186966" evidence="13">
    <location>
        <begin position="27"/>
        <end position="761"/>
    </location>
</feature>
<reference evidence="16 17" key="1">
    <citation type="submission" date="2020-07" db="EMBL/GenBank/DDBJ databases">
        <title>Genomic Encyclopedia of Type Strains, Phase IV (KMG-IV): sequencing the most valuable type-strain genomes for metagenomic binning, comparative biology and taxonomic classification.</title>
        <authorList>
            <person name="Goeker M."/>
        </authorList>
    </citation>
    <scope>NUCLEOTIDE SEQUENCE [LARGE SCALE GENOMIC DNA]</scope>
    <source>
        <strain evidence="16 17">DSM 29043</strain>
    </source>
</reference>
<evidence type="ECO:0000256" key="3">
    <source>
        <dbReference type="ARBA" id="ARBA00022452"/>
    </source>
</evidence>
<accession>A0A7Y9XVW0</accession>
<evidence type="ECO:0000256" key="13">
    <source>
        <dbReference type="SAM" id="SignalP"/>
    </source>
</evidence>
<organism evidence="16 17">
    <name type="scientific">Novosphingobium marinum</name>
    <dbReference type="NCBI Taxonomy" id="1514948"/>
    <lineage>
        <taxon>Bacteria</taxon>
        <taxon>Pseudomonadati</taxon>
        <taxon>Pseudomonadota</taxon>
        <taxon>Alphaproteobacteria</taxon>
        <taxon>Sphingomonadales</taxon>
        <taxon>Sphingomonadaceae</taxon>
        <taxon>Novosphingobium</taxon>
    </lineage>
</organism>
<keyword evidence="17" id="KW-1185">Reference proteome</keyword>
<dbReference type="GO" id="GO:0006826">
    <property type="term" value="P:iron ion transport"/>
    <property type="evidence" value="ECO:0007669"/>
    <property type="project" value="UniProtKB-KW"/>
</dbReference>
<keyword evidence="6" id="KW-0408">Iron</keyword>
<feature type="signal peptide" evidence="13">
    <location>
        <begin position="1"/>
        <end position="26"/>
    </location>
</feature>
<evidence type="ECO:0000256" key="7">
    <source>
        <dbReference type="ARBA" id="ARBA00023065"/>
    </source>
</evidence>
<keyword evidence="5 11" id="KW-0812">Transmembrane</keyword>
<keyword evidence="7" id="KW-0406">Ion transport</keyword>
<dbReference type="Pfam" id="PF07715">
    <property type="entry name" value="Plug"/>
    <property type="match status" value="1"/>
</dbReference>
<comment type="caution">
    <text evidence="16">The sequence shown here is derived from an EMBL/GenBank/DDBJ whole genome shotgun (WGS) entry which is preliminary data.</text>
</comment>
<keyword evidence="2 11" id="KW-0813">Transport</keyword>
<sequence>MVHGIRSAAISTSALAVALLATPAMAQGEPAEPPRAPEAGETGLQDIVVTARRRSESLQDTPVAITAVSSSMLESMGTTKIADLQGQAPNLLITQQVSGAAAANISIRGLSFADIEKSFDPTVAVVVDGVFIGTSTGQFMDMFDIESIEVLRGPQGNLFGRNTIGGVINIRRTRPKNEFSGKFQVEYGNFDTFSGRAVLHVPVSDTVSAKLFGFHTRTDGFYDYFADGSPRGGGRNWNYGVAIGFEPTAEFDALLTVEQQESTHDNGVSSISGTGELFCAFALPIECDRNTTSDLYTTFSDPSRATYKSPAVTLEMNYDAGGVGLTSITSYRESEDSSFEDVDGLTENLYRVDRSSNYRQFSQELRAAGEFSDTFDYVVGAYYFDSHYNLDQYTDLFGGGFYRSQYTVGDSTSYAFFGDFNWEVLPTVRVNFGGRWTKDKKALQTMAPDATGTFADFGRNSKSWSKFTPKVSVDFRPTDDLMFYASWSRGYRSGGFSGRGLDFVSATTPFNPETVDSYEVGLKSEWLDNRLIFNLAAFFTKYDDIQQNITKSGGSTGNITIVENAASAEVKGIEADMTILPVDRLTIRAALGLLDTKFKGFVNQEAYTITDADGNVVEAGLHTYDYSAVDMIYAPDITASINFSYEQPLGTGELRLNGSYRYIDPYDQQISRDARIPVVQNSGTTVLTSNDPRVRTDKQNLLDASITYSIPVGDGEANVTVFGRNLLDDRGAATAFTVAGLWSFATAREPRAYGVSVGYEF</sequence>
<dbReference type="InterPro" id="IPR012910">
    <property type="entry name" value="Plug_dom"/>
</dbReference>
<evidence type="ECO:0000259" key="15">
    <source>
        <dbReference type="Pfam" id="PF07715"/>
    </source>
</evidence>
<evidence type="ECO:0000259" key="14">
    <source>
        <dbReference type="Pfam" id="PF00593"/>
    </source>
</evidence>
<evidence type="ECO:0000256" key="11">
    <source>
        <dbReference type="PROSITE-ProRule" id="PRU01360"/>
    </source>
</evidence>
<dbReference type="InterPro" id="IPR000531">
    <property type="entry name" value="Beta-barrel_TonB"/>
</dbReference>
<evidence type="ECO:0000256" key="8">
    <source>
        <dbReference type="ARBA" id="ARBA00023077"/>
    </source>
</evidence>
<feature type="domain" description="TonB-dependent receptor plug" evidence="15">
    <location>
        <begin position="58"/>
        <end position="167"/>
    </location>
</feature>
<feature type="domain" description="TonB-dependent receptor-like beta-barrel" evidence="14">
    <location>
        <begin position="279"/>
        <end position="726"/>
    </location>
</feature>
<evidence type="ECO:0000256" key="5">
    <source>
        <dbReference type="ARBA" id="ARBA00022692"/>
    </source>
</evidence>
<evidence type="ECO:0000313" key="17">
    <source>
        <dbReference type="Proteomes" id="UP000522081"/>
    </source>
</evidence>
<dbReference type="PANTHER" id="PTHR32552:SF81">
    <property type="entry name" value="TONB-DEPENDENT OUTER MEMBRANE RECEPTOR"/>
    <property type="match status" value="1"/>
</dbReference>
<dbReference type="InterPro" id="IPR039426">
    <property type="entry name" value="TonB-dep_rcpt-like"/>
</dbReference>
<evidence type="ECO:0000256" key="1">
    <source>
        <dbReference type="ARBA" id="ARBA00004571"/>
    </source>
</evidence>
<proteinExistence type="inferred from homology"/>
<evidence type="ECO:0000313" key="16">
    <source>
        <dbReference type="EMBL" id="NYH95529.1"/>
    </source>
</evidence>
<keyword evidence="16" id="KW-0675">Receptor</keyword>
<evidence type="ECO:0000256" key="9">
    <source>
        <dbReference type="ARBA" id="ARBA00023136"/>
    </source>
</evidence>
<gene>
    <name evidence="16" type="ORF">FHS75_001848</name>
</gene>
<name>A0A7Y9XVW0_9SPHN</name>
<dbReference type="SUPFAM" id="SSF56935">
    <property type="entry name" value="Porins"/>
    <property type="match status" value="1"/>
</dbReference>
<dbReference type="AlphaFoldDB" id="A0A7Y9XVW0"/>
<dbReference type="Gene3D" id="2.40.170.20">
    <property type="entry name" value="TonB-dependent receptor, beta-barrel domain"/>
    <property type="match status" value="1"/>
</dbReference>
<evidence type="ECO:0000256" key="12">
    <source>
        <dbReference type="RuleBase" id="RU003357"/>
    </source>
</evidence>